<dbReference type="Pfam" id="PF12714">
    <property type="entry name" value="TILa"/>
    <property type="match status" value="1"/>
</dbReference>
<reference evidence="5" key="1">
    <citation type="submission" date="2020-08" db="EMBL/GenBank/DDBJ databases">
        <title>Chromosome-level assembly of Southern catfish (Silurus meridionalis) provides insights into visual adaptation to the nocturnal and benthic lifestyles.</title>
        <authorList>
            <person name="Zhang Y."/>
            <person name="Wang D."/>
            <person name="Peng Z."/>
        </authorList>
    </citation>
    <scope>NUCLEOTIDE SEQUENCE</scope>
    <source>
        <strain evidence="5">SWU-2019-XX</strain>
        <tissue evidence="5">Muscle</tissue>
    </source>
</reference>
<comment type="caution">
    <text evidence="5">The sequence shown here is derived from an EMBL/GenBank/DDBJ whole genome shotgun (WGS) entry which is preliminary data.</text>
</comment>
<dbReference type="Pfam" id="PF01826">
    <property type="entry name" value="TIL"/>
    <property type="match status" value="3"/>
</dbReference>
<gene>
    <name evidence="5" type="ORF">HF521_015619</name>
</gene>
<dbReference type="FunFam" id="2.10.25.10:FF:000055">
    <property type="entry name" value="alpha-tectorin isoform X1"/>
    <property type="match status" value="2"/>
</dbReference>
<keyword evidence="2" id="KW-0325">Glycoprotein</keyword>
<dbReference type="EMBL" id="JABFDY010000029">
    <property type="protein sequence ID" value="KAF7686257.1"/>
    <property type="molecule type" value="Genomic_DNA"/>
</dbReference>
<dbReference type="InterPro" id="IPR014853">
    <property type="entry name" value="VWF/SSPO/ZAN-like_Cys-rich_dom"/>
</dbReference>
<evidence type="ECO:0000313" key="6">
    <source>
        <dbReference type="Proteomes" id="UP000606274"/>
    </source>
</evidence>
<dbReference type="InterPro" id="IPR050780">
    <property type="entry name" value="Mucin_vWF_Thrombospondin_sf"/>
</dbReference>
<feature type="domain" description="VWFD" evidence="4">
    <location>
        <begin position="2123"/>
        <end position="2288"/>
    </location>
</feature>
<dbReference type="CDD" id="cd19941">
    <property type="entry name" value="TIL"/>
    <property type="match status" value="4"/>
</dbReference>
<dbReference type="InterPro" id="IPR025615">
    <property type="entry name" value="TILa_dom"/>
</dbReference>
<dbReference type="Gene3D" id="2.10.25.10">
    <property type="entry name" value="Laminin"/>
    <property type="match status" value="3"/>
</dbReference>
<dbReference type="PROSITE" id="PS51233">
    <property type="entry name" value="VWFD"/>
    <property type="match status" value="5"/>
</dbReference>
<dbReference type="SMART" id="SM00832">
    <property type="entry name" value="C8"/>
    <property type="match status" value="4"/>
</dbReference>
<dbReference type="Pfam" id="PF08742">
    <property type="entry name" value="C8"/>
    <property type="match status" value="4"/>
</dbReference>
<dbReference type="InterPro" id="IPR002919">
    <property type="entry name" value="TIL_dom"/>
</dbReference>
<feature type="domain" description="VWFD" evidence="4">
    <location>
        <begin position="831"/>
        <end position="1016"/>
    </location>
</feature>
<dbReference type="PANTHER" id="PTHR11339:SF374">
    <property type="entry name" value="ZONADHESIN"/>
    <property type="match status" value="1"/>
</dbReference>
<dbReference type="Pfam" id="PF00094">
    <property type="entry name" value="VWD"/>
    <property type="match status" value="5"/>
</dbReference>
<feature type="domain" description="VWFD" evidence="4">
    <location>
        <begin position="1212"/>
        <end position="1394"/>
    </location>
</feature>
<evidence type="ECO:0000256" key="2">
    <source>
        <dbReference type="ARBA" id="ARBA00023180"/>
    </source>
</evidence>
<sequence>MELKTIHIFVATLLCGFGAAGPAGKEFGMSFMQNYKPGGPARFIVEVSSPPSSLLSTKVKVTALGKVFETTLQPGSGETFQLPDEVEMIGSAKNKQTVWVEADQDILVLTLNYKLYTADTSVIYPVQEWGTEYYIYTPLMGPPDQFKEFSITNQGVQNTVEIQLNGMVTFEGQQYPQGSKLVIDLEPFESALIQSKEDLTGSKVSAKQPVAVFTGHSCTWYFTDGNHVYEQLLPVSSWGKEFVVATLAYSNPVNRFDSIIIQASENTGIQITSRDGTNSKELVAGETLYINLPYPNSLYLSADKGVQVLYEFNGGINQNGQTNDPFLITVLSTDRFSTSYTMESQLNFTNEAIIIAQAKDLGKLTLDENPLPNDLQWSQVGESEYSWTQISYNEGPGFHQVSHPDSPFALYSFGASKYNGYGSPAPSNPPATVGVCWVMGDPHYRTFDGSYYNFMGNCTYIMAKNCHVDSFHPAFEIQTENERLGSAKSTSVNKITVSVYGTNITIVRHETGIVRISDSLWYLPISLGNGKVTLQQSGLSVIIKTDFGLSVQYNWDQYMVVKIPGSFMGRMCGMCGNYNGKKEDDLTTPTGSVADSIQQLGKSWRVPGLPGEAYCNDDCEGQCKSCQGESWFERLAAKAFCHLATILSDGPFRDCSSVIDPKVLYENCLFDYCMGKGYKNFLCKTAEIYTDACQRAGVHVHNWRHTIGCSNPSCPANSHFDSCACPATCENPTPSAECKANCVEACTCDDGYLWSGNKCVPKTQCGCMYKNGNNERYLQAGESIWADENCNTKCTCNPGNAEIICENSGCSAGTECSVVKGIRGCHPVHHATCSIYGDPHYNTFDNSSYAFQGTCAYIAAQGCHLEGTQLTPFTVIVENAQWNEIQAFPNVSMAKVVIVQVYGMTLVLQRNQLYQFTINGLLMNIPASLDNGKVRIQQEGDQNVILTDFGLRVAFNMIYHVTITVPSSYVGKTCGLCGNFNGNKNDEYLLPEGKETRDLKTFTSAWKVPMPGLLCDEGCNGDFCPKCPEDKKTAFEKDCNIITNPEGPFAACHSVINPDSYLKDCAYDVCMGDGNQNMLCQDIAAYMIACQDAGVTVLNWRTPTFCLCDAPCPGLSDIMICNIQTCSEGCMCKPGFFNNGTGCVTADHCSCYENGITYQINETIITESCKESLTCLPSGKVSHRTIECSSLEDCEIKNGVRGCYPKPDASPGICWVMGDPHYRTFDGEYYNFMGNCTYIMAKNCHVDNNYPAFEVQAINKRTGSSKGTSVSGVIIQVYGQTITIVQQENGLVRISDSLWYLPISLDNGKVTLQQSGLSVIIKTDFGLSVQYDWDQYLVVKIPVRFMGRMCGMCGNFNGIKGDDLATSSGSEAGSIPQLGKSWRVPGSVGEAYCTDDCVGQCESCQEVSWFKHLAAESFCHLATILTDGPLRDCSALIDPKVFYENCLLDYCLGKGFKNFLCKTAEIYTDACQRAGIHVHDWRHIIGCPTPKCPANSHFETCACPATCENPTPSADCKTNCLEACTCDYGYLWSGNKCVPKNQCGCVYKNGGEERYLQAGESIWADNSCTNNCTCNPTNGKIICENAQCPVGTACNINNGIRACQPLSHASCNIYGDPHYNTFDNTTYDFMGTCTYTAAQGCHLDGTQLTPFTVVVENEEWNEIQATPNVSMAKVVAVEVYGMILVLRRNQIHQVMINGVLTNIPLSLNNGELIVQQEGNNNVIITNFGLKVAYDMIYHVIITVPSTYLGKTCGMCGNYNGNKNDDFLLPDGIETKDIKTFGAAWKVAVPGVVCDDGCSGDFCPKCPEDKKLVFEKDCSIITNPEGPFAACHSIINPESYFRDCVYDVCMGESDQHMLCHSVTAYMTACQDYKVSIKSWRTPTFCPLKCPDNSAYEICATACDTPCPGLSDVIKCNVQTCVEGCRCKPGFFNNGTGCVKEDQCSCYANGKTLKMGEVVVTDDCQEKIICQNSGIMKYESMKCNTDEACLVKNGVRGCYPKQCMLGNAGSITLFNGTTWNIPSIGAFDLVKVCDDSVMGIWFRVVAVLQERNGVLSTTAVNIFFENVLVTVTSQNEIWMGEVVVTDDCQEKIICQNSGIMKYESMKCNTDEACLVKNGVRGCYPKQCMLGNAGSITLFNGTTWNIPSIGAFDLVKVCDDSVMGIWFRVVAVLQERNGVLSTTAVNIFFENVLVTVTSQNEIWFNGRKMTLPIMESNGVTVKVIDQTVIIEKRNAIRLSYSLSQGVIITVNNGIADKVCGACGKFTGSISGESIMLYMDQYRAPDFPTCTL</sequence>
<protein>
    <recommendedName>
        <fullName evidence="4">VWFD domain-containing protein</fullName>
    </recommendedName>
</protein>
<proteinExistence type="predicted"/>
<evidence type="ECO:0000313" key="5">
    <source>
        <dbReference type="EMBL" id="KAF7686257.1"/>
    </source>
</evidence>
<keyword evidence="3" id="KW-0732">Signal</keyword>
<dbReference type="InterPro" id="IPR036084">
    <property type="entry name" value="Ser_inhib-like_sf"/>
</dbReference>
<evidence type="ECO:0000259" key="4">
    <source>
        <dbReference type="PROSITE" id="PS51233"/>
    </source>
</evidence>
<dbReference type="Proteomes" id="UP000606274">
    <property type="component" value="Unassembled WGS sequence"/>
</dbReference>
<dbReference type="Pfam" id="PF17517">
    <property type="entry name" value="IgGFc_binding"/>
    <property type="match status" value="1"/>
</dbReference>
<feature type="domain" description="VWFD" evidence="4">
    <location>
        <begin position="1609"/>
        <end position="1794"/>
    </location>
</feature>
<accession>A0A8T0A5S8</accession>
<feature type="chain" id="PRO_5035728275" description="VWFD domain-containing protein" evidence="3">
    <location>
        <begin position="21"/>
        <end position="2288"/>
    </location>
</feature>
<evidence type="ECO:0000256" key="3">
    <source>
        <dbReference type="SAM" id="SignalP"/>
    </source>
</evidence>
<dbReference type="InterPro" id="IPR035234">
    <property type="entry name" value="IgGFc-bd_N"/>
</dbReference>
<name>A0A8T0A5S8_SILME</name>
<keyword evidence="6" id="KW-1185">Reference proteome</keyword>
<feature type="signal peptide" evidence="3">
    <location>
        <begin position="1"/>
        <end position="20"/>
    </location>
</feature>
<dbReference type="SMART" id="SM00216">
    <property type="entry name" value="VWD"/>
    <property type="match status" value="4"/>
</dbReference>
<organism evidence="5 6">
    <name type="scientific">Silurus meridionalis</name>
    <name type="common">Southern catfish</name>
    <name type="synonym">Silurus soldatovi meridionalis</name>
    <dbReference type="NCBI Taxonomy" id="175797"/>
    <lineage>
        <taxon>Eukaryota</taxon>
        <taxon>Metazoa</taxon>
        <taxon>Chordata</taxon>
        <taxon>Craniata</taxon>
        <taxon>Vertebrata</taxon>
        <taxon>Euteleostomi</taxon>
        <taxon>Actinopterygii</taxon>
        <taxon>Neopterygii</taxon>
        <taxon>Teleostei</taxon>
        <taxon>Ostariophysi</taxon>
        <taxon>Siluriformes</taxon>
        <taxon>Siluridae</taxon>
        <taxon>Silurus</taxon>
    </lineage>
</organism>
<feature type="domain" description="VWFD" evidence="4">
    <location>
        <begin position="434"/>
        <end position="616"/>
    </location>
</feature>
<keyword evidence="1" id="KW-1015">Disulfide bond</keyword>
<dbReference type="InterPro" id="IPR001846">
    <property type="entry name" value="VWF_type-D"/>
</dbReference>
<evidence type="ECO:0000256" key="1">
    <source>
        <dbReference type="ARBA" id="ARBA00023157"/>
    </source>
</evidence>
<dbReference type="SUPFAM" id="SSF57567">
    <property type="entry name" value="Serine protease inhibitors"/>
    <property type="match status" value="3"/>
</dbReference>
<dbReference type="PANTHER" id="PTHR11339">
    <property type="entry name" value="EXTRACELLULAR MATRIX GLYCOPROTEIN RELATED"/>
    <property type="match status" value="1"/>
</dbReference>